<dbReference type="GO" id="GO:0005737">
    <property type="term" value="C:cytoplasm"/>
    <property type="evidence" value="ECO:0007669"/>
    <property type="project" value="UniProtKB-SubCell"/>
</dbReference>
<dbReference type="AlphaFoldDB" id="A0A1H3XDD6"/>
<keyword evidence="6 13" id="KW-0808">Transferase</keyword>
<evidence type="ECO:0000256" key="3">
    <source>
        <dbReference type="ARBA" id="ARBA00012333"/>
    </source>
</evidence>
<evidence type="ECO:0000256" key="11">
    <source>
        <dbReference type="ARBA" id="ARBA00023315"/>
    </source>
</evidence>
<feature type="active site" evidence="13">
    <location>
        <position position="135"/>
    </location>
</feature>
<dbReference type="SUPFAM" id="SSF53901">
    <property type="entry name" value="Thiolase-like"/>
    <property type="match status" value="1"/>
</dbReference>
<evidence type="ECO:0000256" key="12">
    <source>
        <dbReference type="ARBA" id="ARBA00051096"/>
    </source>
</evidence>
<dbReference type="STRING" id="89524.SAMN05444370_102375"/>
<keyword evidence="7 13" id="KW-0276">Fatty acid metabolism</keyword>
<dbReference type="HAMAP" id="MF_01815">
    <property type="entry name" value="FabH"/>
    <property type="match status" value="1"/>
</dbReference>
<reference evidence="16 17" key="1">
    <citation type="submission" date="2016-10" db="EMBL/GenBank/DDBJ databases">
        <authorList>
            <person name="de Groot N.N."/>
        </authorList>
    </citation>
    <scope>NUCLEOTIDE SEQUENCE [LARGE SCALE GENOMIC DNA]</scope>
    <source>
        <strain evidence="16 17">DSM 15345</strain>
    </source>
</reference>
<dbReference type="EC" id="2.3.1.180" evidence="3 13"/>
<comment type="subunit">
    <text evidence="13">Homodimer.</text>
</comment>
<keyword evidence="10 13" id="KW-0511">Multifunctional enzyme</keyword>
<dbReference type="InterPro" id="IPR016039">
    <property type="entry name" value="Thiolase-like"/>
</dbReference>
<evidence type="ECO:0000256" key="10">
    <source>
        <dbReference type="ARBA" id="ARBA00023268"/>
    </source>
</evidence>
<feature type="region of interest" description="ACP-binding" evidence="13">
    <location>
        <begin position="273"/>
        <end position="277"/>
    </location>
</feature>
<dbReference type="InterPro" id="IPR013751">
    <property type="entry name" value="ACP_syn_III_N"/>
</dbReference>
<organism evidence="16 17">
    <name type="scientific">Rubrimonas cliftonensis</name>
    <dbReference type="NCBI Taxonomy" id="89524"/>
    <lineage>
        <taxon>Bacteria</taxon>
        <taxon>Pseudomonadati</taxon>
        <taxon>Pseudomonadota</taxon>
        <taxon>Alphaproteobacteria</taxon>
        <taxon>Rhodobacterales</taxon>
        <taxon>Paracoccaceae</taxon>
        <taxon>Rubrimonas</taxon>
    </lineage>
</organism>
<proteinExistence type="inferred from homology"/>
<feature type="active site" evidence="13">
    <location>
        <position position="302"/>
    </location>
</feature>
<keyword evidence="4 13" id="KW-0963">Cytoplasm</keyword>
<dbReference type="InterPro" id="IPR013747">
    <property type="entry name" value="ACP_syn_III_C"/>
</dbReference>
<feature type="active site" evidence="13">
    <location>
        <position position="272"/>
    </location>
</feature>
<dbReference type="GO" id="GO:0004315">
    <property type="term" value="F:3-oxoacyl-[acyl-carrier-protein] synthase activity"/>
    <property type="evidence" value="ECO:0007669"/>
    <property type="project" value="InterPro"/>
</dbReference>
<dbReference type="PANTHER" id="PTHR34069">
    <property type="entry name" value="3-OXOACYL-[ACYL-CARRIER-PROTEIN] SYNTHASE 3"/>
    <property type="match status" value="1"/>
</dbReference>
<dbReference type="Pfam" id="PF08541">
    <property type="entry name" value="ACP_syn_III_C"/>
    <property type="match status" value="1"/>
</dbReference>
<evidence type="ECO:0000313" key="16">
    <source>
        <dbReference type="EMBL" id="SDZ97343.1"/>
    </source>
</evidence>
<evidence type="ECO:0000256" key="7">
    <source>
        <dbReference type="ARBA" id="ARBA00022832"/>
    </source>
</evidence>
<accession>A0A1H3XDD6</accession>
<dbReference type="GO" id="GO:0006633">
    <property type="term" value="P:fatty acid biosynthetic process"/>
    <property type="evidence" value="ECO:0007669"/>
    <property type="project" value="UniProtKB-UniRule"/>
</dbReference>
<sequence>MNDTGGVSGRSAALAAAKGRGAMIRAVPLGCGGYLPEKVMTNADFAARLDTSDEWIRSRTGIGARHMAAEGELTSDLATAAARRALDHAGLTGADIDLVVIATATPDRTFPSTATKVQHAIGMTGGFAFDVQAVCAGFIYALSLADALIFKGQARRALIIGAETFSRILDWEDRTTCVLFGDGAGAVILGAHEGEGAPSDRGLLATCLHSDGAHQDILYVDGGPSSTQTSGKLRMQGREVFKHAVAKLAEVADEAMEKAGVASADIDWVVPHQANLRIIEATAKKAGVPMEKVILTLQDHGNTSAASIPLALSTAVHDGRIGRGDLLLMEAIGGGLVWGAALLRW</sequence>
<dbReference type="GO" id="GO:0033818">
    <property type="term" value="F:beta-ketoacyl-acyl-carrier-protein synthase III activity"/>
    <property type="evidence" value="ECO:0007669"/>
    <property type="project" value="UniProtKB-UniRule"/>
</dbReference>
<dbReference type="NCBIfam" id="TIGR00747">
    <property type="entry name" value="fabH"/>
    <property type="match status" value="1"/>
</dbReference>
<evidence type="ECO:0000256" key="5">
    <source>
        <dbReference type="ARBA" id="ARBA00022516"/>
    </source>
</evidence>
<protein>
    <recommendedName>
        <fullName evidence="3 13">Beta-ketoacyl-[acyl-carrier-protein] synthase III</fullName>
        <shortName evidence="13">Beta-ketoacyl-ACP synthase III</shortName>
        <shortName evidence="13">KAS III</shortName>
        <ecNumber evidence="3 13">2.3.1.180</ecNumber>
    </recommendedName>
    <alternativeName>
        <fullName evidence="13">3-oxoacyl-[acyl-carrier-protein] synthase 3</fullName>
    </alternativeName>
    <alternativeName>
        <fullName evidence="13">3-oxoacyl-[acyl-carrier-protein] synthase III</fullName>
    </alternativeName>
</protein>
<evidence type="ECO:0000256" key="13">
    <source>
        <dbReference type="HAMAP-Rule" id="MF_01815"/>
    </source>
</evidence>
<keyword evidence="11 13" id="KW-0012">Acyltransferase</keyword>
<dbReference type="Pfam" id="PF08545">
    <property type="entry name" value="ACP_syn_III"/>
    <property type="match status" value="1"/>
</dbReference>
<keyword evidence="5 13" id="KW-0444">Lipid biosynthesis</keyword>
<comment type="catalytic activity">
    <reaction evidence="12">
        <text>malonyl-[ACP] + acetyl-CoA + H(+) = 3-oxobutanoyl-[ACP] + CO2 + CoA</text>
        <dbReference type="Rhea" id="RHEA:12080"/>
        <dbReference type="Rhea" id="RHEA-COMP:9623"/>
        <dbReference type="Rhea" id="RHEA-COMP:9625"/>
        <dbReference type="ChEBI" id="CHEBI:15378"/>
        <dbReference type="ChEBI" id="CHEBI:16526"/>
        <dbReference type="ChEBI" id="CHEBI:57287"/>
        <dbReference type="ChEBI" id="CHEBI:57288"/>
        <dbReference type="ChEBI" id="CHEBI:78449"/>
        <dbReference type="ChEBI" id="CHEBI:78450"/>
        <dbReference type="EC" id="2.3.1.180"/>
    </reaction>
    <physiologicalReaction direction="left-to-right" evidence="12">
        <dbReference type="Rhea" id="RHEA:12081"/>
    </physiologicalReaction>
</comment>
<comment type="domain">
    <text evidence="13">The last Arg residue of the ACP-binding site is essential for the weak association between ACP/AcpP and FabH.</text>
</comment>
<comment type="pathway">
    <text evidence="1 13">Lipid metabolism; fatty acid biosynthesis.</text>
</comment>
<dbReference type="NCBIfam" id="NF006829">
    <property type="entry name" value="PRK09352.1"/>
    <property type="match status" value="1"/>
</dbReference>
<dbReference type="GO" id="GO:0044550">
    <property type="term" value="P:secondary metabolite biosynthetic process"/>
    <property type="evidence" value="ECO:0007669"/>
    <property type="project" value="TreeGrafter"/>
</dbReference>
<feature type="domain" description="Beta-ketoacyl-[acyl-carrier-protein] synthase III C-terminal" evidence="14">
    <location>
        <begin position="256"/>
        <end position="345"/>
    </location>
</feature>
<keyword evidence="17" id="KW-1185">Reference proteome</keyword>
<evidence type="ECO:0000259" key="15">
    <source>
        <dbReference type="Pfam" id="PF08545"/>
    </source>
</evidence>
<evidence type="ECO:0000256" key="1">
    <source>
        <dbReference type="ARBA" id="ARBA00005194"/>
    </source>
</evidence>
<comment type="subcellular location">
    <subcellularLocation>
        <location evidence="13">Cytoplasm</location>
    </subcellularLocation>
</comment>
<evidence type="ECO:0000256" key="6">
    <source>
        <dbReference type="ARBA" id="ARBA00022679"/>
    </source>
</evidence>
<dbReference type="EMBL" id="FNQM01000002">
    <property type="protein sequence ID" value="SDZ97343.1"/>
    <property type="molecule type" value="Genomic_DNA"/>
</dbReference>
<dbReference type="Gene3D" id="3.40.47.10">
    <property type="match status" value="1"/>
</dbReference>
<dbReference type="FunFam" id="3.40.47.10:FF:000004">
    <property type="entry name" value="3-oxoacyl-[acyl-carrier-protein] synthase 3"/>
    <property type="match status" value="1"/>
</dbReference>
<keyword evidence="8 13" id="KW-0443">Lipid metabolism</keyword>
<evidence type="ECO:0000259" key="14">
    <source>
        <dbReference type="Pfam" id="PF08541"/>
    </source>
</evidence>
<keyword evidence="9 13" id="KW-0275">Fatty acid biosynthesis</keyword>
<dbReference type="Proteomes" id="UP000198703">
    <property type="component" value="Unassembled WGS sequence"/>
</dbReference>
<dbReference type="PANTHER" id="PTHR34069:SF2">
    <property type="entry name" value="BETA-KETOACYL-[ACYL-CARRIER-PROTEIN] SYNTHASE III"/>
    <property type="match status" value="1"/>
</dbReference>
<comment type="similarity">
    <text evidence="2 13">Belongs to the thiolase-like superfamily. FabH family.</text>
</comment>
<evidence type="ECO:0000256" key="9">
    <source>
        <dbReference type="ARBA" id="ARBA00023160"/>
    </source>
</evidence>
<dbReference type="UniPathway" id="UPA00094"/>
<name>A0A1H3XDD6_9RHOB</name>
<evidence type="ECO:0000256" key="8">
    <source>
        <dbReference type="ARBA" id="ARBA00023098"/>
    </source>
</evidence>
<dbReference type="CDD" id="cd00830">
    <property type="entry name" value="KAS_III"/>
    <property type="match status" value="1"/>
</dbReference>
<comment type="function">
    <text evidence="13">Catalyzes the condensation reaction of fatty acid synthesis by the addition to an acyl acceptor of two carbons from malonyl-ACP. Catalyzes the first condensation reaction which initiates fatty acid synthesis and may therefore play a role in governing the total rate of fatty acid production. Possesses both acetoacetyl-ACP synthase and acetyl transacylase activities. Its substrate specificity determines the biosynthesis of branched-chain and/or straight-chain of fatty acids.</text>
</comment>
<gene>
    <name evidence="13" type="primary">fabH</name>
    <name evidence="16" type="ORF">SAMN05444370_102375</name>
</gene>
<evidence type="ECO:0000256" key="2">
    <source>
        <dbReference type="ARBA" id="ARBA00008642"/>
    </source>
</evidence>
<evidence type="ECO:0000313" key="17">
    <source>
        <dbReference type="Proteomes" id="UP000198703"/>
    </source>
</evidence>
<dbReference type="InterPro" id="IPR004655">
    <property type="entry name" value="FabH"/>
</dbReference>
<evidence type="ECO:0000256" key="4">
    <source>
        <dbReference type="ARBA" id="ARBA00022490"/>
    </source>
</evidence>
<feature type="domain" description="Beta-ketoacyl-[acyl-carrier-protein] synthase III N-terminal" evidence="15">
    <location>
        <begin position="129"/>
        <end position="212"/>
    </location>
</feature>